<dbReference type="OrthoDB" id="9811314at2"/>
<proteinExistence type="predicted"/>
<dbReference type="Pfam" id="PF00675">
    <property type="entry name" value="Peptidase_M16"/>
    <property type="match status" value="1"/>
</dbReference>
<dbReference type="GO" id="GO:0046872">
    <property type="term" value="F:metal ion binding"/>
    <property type="evidence" value="ECO:0007669"/>
    <property type="project" value="InterPro"/>
</dbReference>
<dbReference type="STRING" id="204536.SULAZ_0708"/>
<dbReference type="Pfam" id="PF05193">
    <property type="entry name" value="Peptidase_M16_C"/>
    <property type="match status" value="1"/>
</dbReference>
<dbReference type="HOGENOM" id="CLU_009902_3_1_0"/>
<dbReference type="AlphaFoldDB" id="C1DUA6"/>
<feature type="domain" description="Peptidase M16 N-terminal" evidence="1">
    <location>
        <begin position="48"/>
        <end position="176"/>
    </location>
</feature>
<keyword evidence="4" id="KW-1185">Reference proteome</keyword>
<dbReference type="PANTHER" id="PTHR11851">
    <property type="entry name" value="METALLOPROTEASE"/>
    <property type="match status" value="1"/>
</dbReference>
<evidence type="ECO:0000259" key="1">
    <source>
        <dbReference type="Pfam" id="PF00675"/>
    </source>
</evidence>
<keyword evidence="3" id="KW-0645">Protease</keyword>
<dbReference type="RefSeq" id="WP_012674803.1">
    <property type="nucleotide sequence ID" value="NC_012438.1"/>
</dbReference>
<dbReference type="InterPro" id="IPR007863">
    <property type="entry name" value="Peptidase_M16_C"/>
</dbReference>
<evidence type="ECO:0000313" key="4">
    <source>
        <dbReference type="Proteomes" id="UP000001369"/>
    </source>
</evidence>
<dbReference type="GO" id="GO:0006508">
    <property type="term" value="P:proteolysis"/>
    <property type="evidence" value="ECO:0007669"/>
    <property type="project" value="UniProtKB-KW"/>
</dbReference>
<organism evidence="3 4">
    <name type="scientific">Sulfurihydrogenibium azorense (strain DSM 15241 / OCM 825 / Az-Fu1)</name>
    <dbReference type="NCBI Taxonomy" id="204536"/>
    <lineage>
        <taxon>Bacteria</taxon>
        <taxon>Pseudomonadati</taxon>
        <taxon>Aquificota</taxon>
        <taxon>Aquificia</taxon>
        <taxon>Aquificales</taxon>
        <taxon>Hydrogenothermaceae</taxon>
        <taxon>Sulfurihydrogenibium</taxon>
    </lineage>
</organism>
<evidence type="ECO:0000259" key="2">
    <source>
        <dbReference type="Pfam" id="PF05193"/>
    </source>
</evidence>
<dbReference type="KEGG" id="saf:SULAZ_0708"/>
<accession>C1DUA6</accession>
<keyword evidence="3" id="KW-0378">Hydrolase</keyword>
<dbReference type="SUPFAM" id="SSF63411">
    <property type="entry name" value="LuxS/MPP-like metallohydrolase"/>
    <property type="match status" value="2"/>
</dbReference>
<name>C1DUA6_SULAA</name>
<sequence>MVIRLILILNICLFYLSFGGENLVKTVYPNGVTLIYKETEGKGIIGGSIFIKGGSFEDTKEKAGLTNLTLKLLLQGSKNYSQYEISKFFEDSGGFISVSTSEDFSEIDFAVKVEDFPKALAIIGDILNNPKFPEDKLEQEKNNVVAQIKAKKEEGFAYGFDQLRKEIFKGTNYEYSPLGLEETIPNITIQDVLNRWKELNNGNRMVISIVGDLEYKKAYEYLKVFNSIPRGKTFNYVQIDKKIENIPCKEIKREGAQSTIMIAYNAPTVKDKDYIPFRVLNSILGSGFTSRLFQELREKRGLAYAVGSFFPARINIGTVVAYIGTDPKKTQESVSGIKKVVESLKEGIKEEEINTAKEKIIGGFLMDHQTRVKQAYYLGWFETVGLGYQMDKMYTDLVKKVKSKDLEPLYDKYFNQGSTCIVIKP</sequence>
<dbReference type="eggNOG" id="COG0612">
    <property type="taxonomic scope" value="Bacteria"/>
</dbReference>
<reference evidence="3 4" key="1">
    <citation type="journal article" date="2009" name="J. Bacteriol.">
        <title>Complete and draft genome sequences of six members of the Aquificales.</title>
        <authorList>
            <person name="Reysenbach A.L."/>
            <person name="Hamamura N."/>
            <person name="Podar M."/>
            <person name="Griffiths E."/>
            <person name="Ferreira S."/>
            <person name="Hochstein R."/>
            <person name="Heidelberg J."/>
            <person name="Johnson J."/>
            <person name="Mead D."/>
            <person name="Pohorille A."/>
            <person name="Sarmiento M."/>
            <person name="Schweighofer K."/>
            <person name="Seshadri R."/>
            <person name="Voytek M.A."/>
        </authorList>
    </citation>
    <scope>NUCLEOTIDE SEQUENCE [LARGE SCALE GENOMIC DNA]</scope>
    <source>
        <strain evidence="4">Az-Fu1 / DSM 15241 / OCM 825</strain>
    </source>
</reference>
<protein>
    <submittedName>
        <fullName evidence="3">Processing protease</fullName>
    </submittedName>
</protein>
<dbReference type="Gene3D" id="3.30.830.10">
    <property type="entry name" value="Metalloenzyme, LuxS/M16 peptidase-like"/>
    <property type="match status" value="2"/>
</dbReference>
<dbReference type="EMBL" id="CP001229">
    <property type="protein sequence ID" value="ACN99490.1"/>
    <property type="molecule type" value="Genomic_DNA"/>
</dbReference>
<evidence type="ECO:0000313" key="3">
    <source>
        <dbReference type="EMBL" id="ACN99490.1"/>
    </source>
</evidence>
<dbReference type="Proteomes" id="UP000001369">
    <property type="component" value="Chromosome"/>
</dbReference>
<dbReference type="InterPro" id="IPR011249">
    <property type="entry name" value="Metalloenz_LuxS/M16"/>
</dbReference>
<dbReference type="InterPro" id="IPR050361">
    <property type="entry name" value="MPP/UQCRC_Complex"/>
</dbReference>
<dbReference type="InterPro" id="IPR011765">
    <property type="entry name" value="Pept_M16_N"/>
</dbReference>
<dbReference type="GO" id="GO:0008233">
    <property type="term" value="F:peptidase activity"/>
    <property type="evidence" value="ECO:0007669"/>
    <property type="project" value="UniProtKB-KW"/>
</dbReference>
<dbReference type="PANTHER" id="PTHR11851:SF224">
    <property type="entry name" value="PROCESSING PROTEASE"/>
    <property type="match status" value="1"/>
</dbReference>
<gene>
    <name evidence="3" type="ordered locus">SULAZ_0708</name>
</gene>
<feature type="domain" description="Peptidase M16 C-terminal" evidence="2">
    <location>
        <begin position="186"/>
        <end position="359"/>
    </location>
</feature>